<dbReference type="Pfam" id="PF00531">
    <property type="entry name" value="Death"/>
    <property type="match status" value="1"/>
</dbReference>
<sequence>MGHTDICELLLAAGANIEQREQGGKTPLYIAARGSFTAIVDMIIKTARLDYPTPEDSTSDKETRDLTPARRRWREGSRGGSISSNNGALSEHIRSILWKLAYKQLGPEDWKKLALHWAFTYDQIQAIEHQYTGPSSYKEHGFRMLMIWASGLSPEVSVGKELCDALSAVDKNSVAGKTIRTKAHGSRERGEDEVEQTAMSQMLHHLRTAADEFVQVGGKLQEEPEVGEIRTIFSRKSLAIFAV</sequence>
<dbReference type="SUPFAM" id="SSF48403">
    <property type="entry name" value="Ankyrin repeat"/>
    <property type="match status" value="1"/>
</dbReference>
<dbReference type="PROSITE" id="PS50017">
    <property type="entry name" value="DEATH_DOMAIN"/>
    <property type="match status" value="1"/>
</dbReference>
<feature type="domain" description="Death" evidence="2">
    <location>
        <begin position="108"/>
        <end position="175"/>
    </location>
</feature>
<feature type="compositionally biased region" description="Basic and acidic residues" evidence="1">
    <location>
        <begin position="58"/>
        <end position="68"/>
    </location>
</feature>
<protein>
    <recommendedName>
        <fullName evidence="2">Death domain-containing protein</fullName>
    </recommendedName>
</protein>
<dbReference type="Gene3D" id="1.25.40.20">
    <property type="entry name" value="Ankyrin repeat-containing domain"/>
    <property type="match status" value="1"/>
</dbReference>
<dbReference type="EMBL" id="JAHYIQ010000023">
    <property type="protein sequence ID" value="KAK1122303.1"/>
    <property type="molecule type" value="Genomic_DNA"/>
</dbReference>
<evidence type="ECO:0000259" key="2">
    <source>
        <dbReference type="PROSITE" id="PS50017"/>
    </source>
</evidence>
<dbReference type="InterPro" id="IPR000488">
    <property type="entry name" value="Death_dom"/>
</dbReference>
<dbReference type="SUPFAM" id="SSF47986">
    <property type="entry name" value="DEATH domain"/>
    <property type="match status" value="1"/>
</dbReference>
<dbReference type="CDD" id="cd01670">
    <property type="entry name" value="Death"/>
    <property type="match status" value="1"/>
</dbReference>
<proteinExistence type="predicted"/>
<keyword evidence="4" id="KW-1185">Reference proteome</keyword>
<accession>A0AA40FN94</accession>
<dbReference type="InterPro" id="IPR011029">
    <property type="entry name" value="DEATH-like_dom_sf"/>
</dbReference>
<dbReference type="GO" id="GO:0007165">
    <property type="term" value="P:signal transduction"/>
    <property type="evidence" value="ECO:0007669"/>
    <property type="project" value="InterPro"/>
</dbReference>
<dbReference type="Proteomes" id="UP001177670">
    <property type="component" value="Unassembled WGS sequence"/>
</dbReference>
<feature type="region of interest" description="Disordered" evidence="1">
    <location>
        <begin position="51"/>
        <end position="85"/>
    </location>
</feature>
<comment type="caution">
    <text evidence="3">The sequence shown here is derived from an EMBL/GenBank/DDBJ whole genome shotgun (WGS) entry which is preliminary data.</text>
</comment>
<evidence type="ECO:0000313" key="4">
    <source>
        <dbReference type="Proteomes" id="UP001177670"/>
    </source>
</evidence>
<evidence type="ECO:0000313" key="3">
    <source>
        <dbReference type="EMBL" id="KAK1122303.1"/>
    </source>
</evidence>
<name>A0AA40FN94_9HYME</name>
<dbReference type="Gene3D" id="1.10.533.10">
    <property type="entry name" value="Death Domain, Fas"/>
    <property type="match status" value="1"/>
</dbReference>
<organism evidence="3 4">
    <name type="scientific">Melipona bicolor</name>
    <dbReference type="NCBI Taxonomy" id="60889"/>
    <lineage>
        <taxon>Eukaryota</taxon>
        <taxon>Metazoa</taxon>
        <taxon>Ecdysozoa</taxon>
        <taxon>Arthropoda</taxon>
        <taxon>Hexapoda</taxon>
        <taxon>Insecta</taxon>
        <taxon>Pterygota</taxon>
        <taxon>Neoptera</taxon>
        <taxon>Endopterygota</taxon>
        <taxon>Hymenoptera</taxon>
        <taxon>Apocrita</taxon>
        <taxon>Aculeata</taxon>
        <taxon>Apoidea</taxon>
        <taxon>Anthophila</taxon>
        <taxon>Apidae</taxon>
        <taxon>Melipona</taxon>
    </lineage>
</organism>
<dbReference type="InterPro" id="IPR036770">
    <property type="entry name" value="Ankyrin_rpt-contain_sf"/>
</dbReference>
<gene>
    <name evidence="3" type="ORF">K0M31_009526</name>
</gene>
<evidence type="ECO:0000256" key="1">
    <source>
        <dbReference type="SAM" id="MobiDB-lite"/>
    </source>
</evidence>
<dbReference type="AlphaFoldDB" id="A0AA40FN94"/>
<reference evidence="3" key="1">
    <citation type="submission" date="2021-10" db="EMBL/GenBank/DDBJ databases">
        <title>Melipona bicolor Genome sequencing and assembly.</title>
        <authorList>
            <person name="Araujo N.S."/>
            <person name="Arias M.C."/>
        </authorList>
    </citation>
    <scope>NUCLEOTIDE SEQUENCE</scope>
    <source>
        <strain evidence="3">USP_2M_L1-L4_2017</strain>
        <tissue evidence="3">Whole body</tissue>
    </source>
</reference>